<dbReference type="PANTHER" id="PTHR30290:SF9">
    <property type="entry name" value="OLIGOPEPTIDE-BINDING PROTEIN APPA"/>
    <property type="match status" value="1"/>
</dbReference>
<reference evidence="5" key="2">
    <citation type="submission" date="2021-09" db="EMBL/GenBank/DDBJ databases">
        <authorList>
            <person name="Gilroy R."/>
        </authorList>
    </citation>
    <scope>NUCLEOTIDE SEQUENCE</scope>
    <source>
        <strain evidence="5">6019</strain>
    </source>
</reference>
<evidence type="ECO:0000256" key="3">
    <source>
        <dbReference type="ARBA" id="ARBA00022729"/>
    </source>
</evidence>
<accession>A0A921DWK1</accession>
<gene>
    <name evidence="5" type="ORF">K8V35_00695</name>
</gene>
<evidence type="ECO:0000256" key="1">
    <source>
        <dbReference type="ARBA" id="ARBA00005695"/>
    </source>
</evidence>
<organism evidence="5 6">
    <name type="scientific">Aliicoccus persicus</name>
    <dbReference type="NCBI Taxonomy" id="930138"/>
    <lineage>
        <taxon>Bacteria</taxon>
        <taxon>Bacillati</taxon>
        <taxon>Bacillota</taxon>
        <taxon>Bacilli</taxon>
        <taxon>Bacillales</taxon>
        <taxon>Staphylococcaceae</taxon>
        <taxon>Aliicoccus</taxon>
    </lineage>
</organism>
<feature type="non-terminal residue" evidence="5">
    <location>
        <position position="1"/>
    </location>
</feature>
<evidence type="ECO:0000256" key="2">
    <source>
        <dbReference type="ARBA" id="ARBA00022448"/>
    </source>
</evidence>
<comment type="caution">
    <text evidence="5">The sequence shown here is derived from an EMBL/GenBank/DDBJ whole genome shotgun (WGS) entry which is preliminary data.</text>
</comment>
<dbReference type="GO" id="GO:0015833">
    <property type="term" value="P:peptide transport"/>
    <property type="evidence" value="ECO:0007669"/>
    <property type="project" value="TreeGrafter"/>
</dbReference>
<dbReference type="PANTHER" id="PTHR30290">
    <property type="entry name" value="PERIPLASMIC BINDING COMPONENT OF ABC TRANSPORTER"/>
    <property type="match status" value="1"/>
</dbReference>
<dbReference type="InterPro" id="IPR039424">
    <property type="entry name" value="SBP_5"/>
</dbReference>
<dbReference type="EMBL" id="DYYI01000007">
    <property type="protein sequence ID" value="HJE18856.1"/>
    <property type="molecule type" value="Genomic_DNA"/>
</dbReference>
<protein>
    <submittedName>
        <fullName evidence="5">ABC transporter substrate-binding protein</fullName>
    </submittedName>
</protein>
<evidence type="ECO:0000313" key="6">
    <source>
        <dbReference type="Proteomes" id="UP000763505"/>
    </source>
</evidence>
<name>A0A921DWK1_9STAP</name>
<evidence type="ECO:0000259" key="4">
    <source>
        <dbReference type="Pfam" id="PF00496"/>
    </source>
</evidence>
<dbReference type="Gene3D" id="3.40.190.10">
    <property type="entry name" value="Periplasmic binding protein-like II"/>
    <property type="match status" value="1"/>
</dbReference>
<keyword evidence="2" id="KW-0813">Transport</keyword>
<dbReference type="Gene3D" id="3.10.105.10">
    <property type="entry name" value="Dipeptide-binding Protein, Domain 3"/>
    <property type="match status" value="1"/>
</dbReference>
<evidence type="ECO:0000313" key="5">
    <source>
        <dbReference type="EMBL" id="HJE18856.1"/>
    </source>
</evidence>
<dbReference type="Pfam" id="PF00496">
    <property type="entry name" value="SBP_bac_5"/>
    <property type="match status" value="1"/>
</dbReference>
<dbReference type="AlphaFoldDB" id="A0A921DWK1"/>
<sequence>HGSSGIMSKEIIDSDYQNAIDQAGVDVTLEEYYELREVGGDEFQEVADEIAPFLGEFVNTNLDGTGPLVFVNRQAGSHVDLTRNDDYWGDLGNYVDVSYTVNTEAGSRMAELETGTIQVATALEPSSLTRVEQTDGLDVVSTESLRMSYLSFNTDREPFDDPLVRQAISYAIDREAIISGIYDDVGIPATSPLAPAVWGHNPDIESISYDMDEAQALLDQTEVADGFETTLWVYDVQQDIDKAVLIQESLANLGITVNIEQLELGAFLERTGNGEHDMFILGWTTVTADADYGMYALFHSDSKGAPGNRSFYENPEVDELLDAGRSEIDEDARYDIYTEVQEILAEDAPMAYLIHTNALLGVNTNYVNNILVDPVNYVRFHDVEFVE</sequence>
<proteinExistence type="inferred from homology"/>
<keyword evidence="3" id="KW-0732">Signal</keyword>
<feature type="domain" description="Solute-binding protein family 5" evidence="4">
    <location>
        <begin position="56"/>
        <end position="303"/>
    </location>
</feature>
<comment type="similarity">
    <text evidence="1">Belongs to the bacterial solute-binding protein 5 family.</text>
</comment>
<dbReference type="SUPFAM" id="SSF53850">
    <property type="entry name" value="Periplasmic binding protein-like II"/>
    <property type="match status" value="1"/>
</dbReference>
<dbReference type="InterPro" id="IPR000914">
    <property type="entry name" value="SBP_5_dom"/>
</dbReference>
<reference evidence="5" key="1">
    <citation type="journal article" date="2021" name="PeerJ">
        <title>Extensive microbial diversity within the chicken gut microbiome revealed by metagenomics and culture.</title>
        <authorList>
            <person name="Gilroy R."/>
            <person name="Ravi A."/>
            <person name="Getino M."/>
            <person name="Pursley I."/>
            <person name="Horton D.L."/>
            <person name="Alikhan N.F."/>
            <person name="Baker D."/>
            <person name="Gharbi K."/>
            <person name="Hall N."/>
            <person name="Watson M."/>
            <person name="Adriaenssens E.M."/>
            <person name="Foster-Nyarko E."/>
            <person name="Jarju S."/>
            <person name="Secka A."/>
            <person name="Antonio M."/>
            <person name="Oren A."/>
            <person name="Chaudhuri R.R."/>
            <person name="La Ragione R."/>
            <person name="Hildebrand F."/>
            <person name="Pallen M.J."/>
        </authorList>
    </citation>
    <scope>NUCLEOTIDE SEQUENCE</scope>
    <source>
        <strain evidence="5">6019</strain>
    </source>
</reference>
<dbReference type="Gene3D" id="3.90.76.10">
    <property type="entry name" value="Dipeptide-binding Protein, Domain 1"/>
    <property type="match status" value="1"/>
</dbReference>
<dbReference type="Proteomes" id="UP000763505">
    <property type="component" value="Unassembled WGS sequence"/>
</dbReference>
<dbReference type="GO" id="GO:1904680">
    <property type="term" value="F:peptide transmembrane transporter activity"/>
    <property type="evidence" value="ECO:0007669"/>
    <property type="project" value="TreeGrafter"/>
</dbReference>